<dbReference type="Proteomes" id="UP000095286">
    <property type="component" value="Unplaced"/>
</dbReference>
<reference evidence="2" key="1">
    <citation type="submission" date="2016-11" db="UniProtKB">
        <authorList>
            <consortium name="WormBaseParasite"/>
        </authorList>
    </citation>
    <scope>IDENTIFICATION</scope>
    <source>
        <strain evidence="2">KR3021</strain>
    </source>
</reference>
<accession>A0AC35TTL9</accession>
<evidence type="ECO:0000313" key="1">
    <source>
        <dbReference type="Proteomes" id="UP000095286"/>
    </source>
</evidence>
<sequence length="129" mass="14799">MSLSDYLNSYYTKKIEADIKLHELINEREKAIEIASSREMFGWHAMGASTLTAAFIFISQITKNKLYSLPIVCIVMTTGYQYEKIYGDHQQNVKKAADLIFLKEQKLLKPIGGALTLKQIDDRINHSRE</sequence>
<protein>
    <submittedName>
        <fullName evidence="2">Transmembrane protein</fullName>
    </submittedName>
</protein>
<proteinExistence type="predicted"/>
<organism evidence="1 2">
    <name type="scientific">Rhabditophanes sp. KR3021</name>
    <dbReference type="NCBI Taxonomy" id="114890"/>
    <lineage>
        <taxon>Eukaryota</taxon>
        <taxon>Metazoa</taxon>
        <taxon>Ecdysozoa</taxon>
        <taxon>Nematoda</taxon>
        <taxon>Chromadorea</taxon>
        <taxon>Rhabditida</taxon>
        <taxon>Tylenchina</taxon>
        <taxon>Panagrolaimomorpha</taxon>
        <taxon>Strongyloidoidea</taxon>
        <taxon>Alloionematidae</taxon>
        <taxon>Rhabditophanes</taxon>
    </lineage>
</organism>
<name>A0AC35TTL9_9BILA</name>
<evidence type="ECO:0000313" key="2">
    <source>
        <dbReference type="WBParaSite" id="RSKR_0000395800.1"/>
    </source>
</evidence>
<dbReference type="WBParaSite" id="RSKR_0000395800.1">
    <property type="protein sequence ID" value="RSKR_0000395800.1"/>
    <property type="gene ID" value="RSKR_0000395800"/>
</dbReference>